<dbReference type="AlphaFoldDB" id="A0A6J4UKU0"/>
<gene>
    <name evidence="1" type="ORF">AVDCRST_MAG73-3030</name>
</gene>
<protein>
    <submittedName>
        <fullName evidence="1">Uncharacterized protein</fullName>
    </submittedName>
</protein>
<accession>A0A6J4UKU0</accession>
<name>A0A6J4UKU0_9BACT</name>
<sequence length="105" mass="11779">MVSLSRADLERALSGKLRMELDERDHRVYRLYVEGRLVVRTMVSTGTKHRTLGDPLVAAMAKQLRVTPADLLAIVECTIDRTGYLQRLRDAGALDAEEQSPTENP</sequence>
<evidence type="ECO:0000313" key="1">
    <source>
        <dbReference type="EMBL" id="CAA9553668.1"/>
    </source>
</evidence>
<organism evidence="1">
    <name type="scientific">uncultured Thermomicrobiales bacterium</name>
    <dbReference type="NCBI Taxonomy" id="1645740"/>
    <lineage>
        <taxon>Bacteria</taxon>
        <taxon>Pseudomonadati</taxon>
        <taxon>Thermomicrobiota</taxon>
        <taxon>Thermomicrobia</taxon>
        <taxon>Thermomicrobiales</taxon>
        <taxon>environmental samples</taxon>
    </lineage>
</organism>
<proteinExistence type="predicted"/>
<dbReference type="EMBL" id="CADCWE010000203">
    <property type="protein sequence ID" value="CAA9553668.1"/>
    <property type="molecule type" value="Genomic_DNA"/>
</dbReference>
<reference evidence="1" key="1">
    <citation type="submission" date="2020-02" db="EMBL/GenBank/DDBJ databases">
        <authorList>
            <person name="Meier V. D."/>
        </authorList>
    </citation>
    <scope>NUCLEOTIDE SEQUENCE</scope>
    <source>
        <strain evidence="1">AVDCRST_MAG73</strain>
    </source>
</reference>